<sequence length="177" mass="20189">MPLQLPSSRPTPWFMPLQLPSSRPTPAVISTNPRCHLDRRERSSFARERQDFSLRFEMTAGAGSWTLPYREHRALSPRPTPWFMPFSFRHRDQPPDSCPFSFRHRDQSPGSCPFSFRHLDQPPLSSRPQGEIFFCHGTTRFLAALRNDSGGGGVAFALSGMTRFLAALRNDRGKKTK</sequence>
<name>A0A840UQM4_9BACT</name>
<dbReference type="EMBL" id="JACHEO010000008">
    <property type="protein sequence ID" value="MBB5348092.1"/>
    <property type="molecule type" value="Genomic_DNA"/>
</dbReference>
<reference evidence="1 2" key="1">
    <citation type="submission" date="2020-08" db="EMBL/GenBank/DDBJ databases">
        <title>Genomic Encyclopedia of Type Strains, Phase IV (KMG-IV): sequencing the most valuable type-strain genomes for metagenomic binning, comparative biology and taxonomic classification.</title>
        <authorList>
            <person name="Goeker M."/>
        </authorList>
    </citation>
    <scope>NUCLEOTIDE SEQUENCE [LARGE SCALE GENOMIC DNA]</scope>
    <source>
        <strain evidence="1 2">DSM 28570</strain>
    </source>
</reference>
<proteinExistence type="predicted"/>
<dbReference type="Proteomes" id="UP000539642">
    <property type="component" value="Unassembled WGS sequence"/>
</dbReference>
<organism evidence="1 2">
    <name type="scientific">Desulfoprunum benzoelyticum</name>
    <dbReference type="NCBI Taxonomy" id="1506996"/>
    <lineage>
        <taxon>Bacteria</taxon>
        <taxon>Pseudomonadati</taxon>
        <taxon>Thermodesulfobacteriota</taxon>
        <taxon>Desulfobulbia</taxon>
        <taxon>Desulfobulbales</taxon>
        <taxon>Desulfobulbaceae</taxon>
        <taxon>Desulfoprunum</taxon>
    </lineage>
</organism>
<comment type="caution">
    <text evidence="1">The sequence shown here is derived from an EMBL/GenBank/DDBJ whole genome shotgun (WGS) entry which is preliminary data.</text>
</comment>
<evidence type="ECO:0000313" key="2">
    <source>
        <dbReference type="Proteomes" id="UP000539642"/>
    </source>
</evidence>
<dbReference type="AlphaFoldDB" id="A0A840UQM4"/>
<protein>
    <submittedName>
        <fullName evidence="1">Uncharacterized protein</fullName>
    </submittedName>
</protein>
<accession>A0A840UQM4</accession>
<keyword evidence="2" id="KW-1185">Reference proteome</keyword>
<evidence type="ECO:0000313" key="1">
    <source>
        <dbReference type="EMBL" id="MBB5348092.1"/>
    </source>
</evidence>
<gene>
    <name evidence="1" type="ORF">HNQ81_001823</name>
</gene>